<dbReference type="Gene3D" id="3.40.50.720">
    <property type="entry name" value="NAD(P)-binding Rossmann-like Domain"/>
    <property type="match status" value="1"/>
</dbReference>
<feature type="domain" description="XdhC- CoxI" evidence="1">
    <location>
        <begin position="17"/>
        <end position="81"/>
    </location>
</feature>
<evidence type="ECO:0000259" key="2">
    <source>
        <dbReference type="Pfam" id="PF13478"/>
    </source>
</evidence>
<proteinExistence type="predicted"/>
<name>A0ABP8KJ90_9BACT</name>
<protein>
    <submittedName>
        <fullName evidence="3">XdhC family protein</fullName>
    </submittedName>
</protein>
<dbReference type="Proteomes" id="UP001500936">
    <property type="component" value="Unassembled WGS sequence"/>
</dbReference>
<dbReference type="PANTHER" id="PTHR30388">
    <property type="entry name" value="ALDEHYDE OXIDOREDUCTASE MOLYBDENUM COFACTOR ASSEMBLY PROTEIN"/>
    <property type="match status" value="1"/>
</dbReference>
<dbReference type="RefSeq" id="WP_345268593.1">
    <property type="nucleotide sequence ID" value="NZ_BAABHB010000005.1"/>
</dbReference>
<dbReference type="InterPro" id="IPR027051">
    <property type="entry name" value="XdhC_Rossmann_dom"/>
</dbReference>
<feature type="domain" description="XdhC Rossmann" evidence="2">
    <location>
        <begin position="210"/>
        <end position="350"/>
    </location>
</feature>
<dbReference type="EMBL" id="BAABHB010000005">
    <property type="protein sequence ID" value="GAA4408481.1"/>
    <property type="molecule type" value="Genomic_DNA"/>
</dbReference>
<gene>
    <name evidence="3" type="ORF">GCM10023187_30390</name>
</gene>
<evidence type="ECO:0000313" key="4">
    <source>
        <dbReference type="Proteomes" id="UP001500936"/>
    </source>
</evidence>
<evidence type="ECO:0000259" key="1">
    <source>
        <dbReference type="Pfam" id="PF02625"/>
    </source>
</evidence>
<dbReference type="PANTHER" id="PTHR30388:SF6">
    <property type="entry name" value="XANTHINE DEHYDROGENASE SUBUNIT A-RELATED"/>
    <property type="match status" value="1"/>
</dbReference>
<organism evidence="3 4">
    <name type="scientific">Nibrella viscosa</name>
    <dbReference type="NCBI Taxonomy" id="1084524"/>
    <lineage>
        <taxon>Bacteria</taxon>
        <taxon>Pseudomonadati</taxon>
        <taxon>Bacteroidota</taxon>
        <taxon>Cytophagia</taxon>
        <taxon>Cytophagales</taxon>
        <taxon>Spirosomataceae</taxon>
        <taxon>Nibrella</taxon>
    </lineage>
</organism>
<reference evidence="4" key="1">
    <citation type="journal article" date="2019" name="Int. J. Syst. Evol. Microbiol.">
        <title>The Global Catalogue of Microorganisms (GCM) 10K type strain sequencing project: providing services to taxonomists for standard genome sequencing and annotation.</title>
        <authorList>
            <consortium name="The Broad Institute Genomics Platform"/>
            <consortium name="The Broad Institute Genome Sequencing Center for Infectious Disease"/>
            <person name="Wu L."/>
            <person name="Ma J."/>
        </authorList>
    </citation>
    <scope>NUCLEOTIDE SEQUENCE [LARGE SCALE GENOMIC DNA]</scope>
    <source>
        <strain evidence="4">JCM 17925</strain>
    </source>
</reference>
<dbReference type="InterPro" id="IPR052698">
    <property type="entry name" value="MoCofactor_Util/Proc"/>
</dbReference>
<accession>A0ABP8KJ90</accession>
<evidence type="ECO:0000313" key="3">
    <source>
        <dbReference type="EMBL" id="GAA4408481.1"/>
    </source>
</evidence>
<keyword evidence="4" id="KW-1185">Reference proteome</keyword>
<sequence>MKEIKAIIDGYDQIDRQTTQAALATVVRVEGSSYRRTGARMLVMSDGVWIGGISGGCLEGDALKRARLAIAKASASKITYDTTTDDEHQIGVGLGCNGIIDVLFTPLDFADSNNPVEILKRCMNERRQTHVLITITGLEGDWASVKEGDVIRYQDAGSLDVLDNATIQAALEEKIQARLEKGVSAPYRFDSPEGQVLEAFIEILAPETHLVLWGHQYDVYPLTRLVKELGWRVTIVANPLKVNRKIAALADAIVPPENYTDILFDEHTAVVLMSHDYKTDKANLPKVLATGVPYVGMLGPRVRSERIWSELAEEGYAITEDEYERIHAPVGLDIGAVSPEEIALSLAAEIRADFSNRDGSFLRLRQSPIHVRE</sequence>
<dbReference type="Pfam" id="PF13478">
    <property type="entry name" value="XdhC_C"/>
    <property type="match status" value="1"/>
</dbReference>
<dbReference type="InterPro" id="IPR003777">
    <property type="entry name" value="XdhC_CoxI"/>
</dbReference>
<comment type="caution">
    <text evidence="3">The sequence shown here is derived from an EMBL/GenBank/DDBJ whole genome shotgun (WGS) entry which is preliminary data.</text>
</comment>
<dbReference type="Pfam" id="PF02625">
    <property type="entry name" value="XdhC_CoxI"/>
    <property type="match status" value="1"/>
</dbReference>